<dbReference type="EMBL" id="JPXF01000014">
    <property type="protein sequence ID" value="KGJ79408.1"/>
    <property type="molecule type" value="Genomic_DNA"/>
</dbReference>
<dbReference type="RefSeq" id="WP_035835606.1">
    <property type="nucleotide sequence ID" value="NZ_JACHBQ010000001.1"/>
</dbReference>
<evidence type="ECO:0000313" key="3">
    <source>
        <dbReference type="EMBL" id="MBB5639870.1"/>
    </source>
</evidence>
<dbReference type="eggNOG" id="COG0584">
    <property type="taxonomic scope" value="Bacteria"/>
</dbReference>
<evidence type="ECO:0000313" key="4">
    <source>
        <dbReference type="Proteomes" id="UP000029864"/>
    </source>
</evidence>
<protein>
    <submittedName>
        <fullName evidence="2">Glycerophosphodiester phosphodiesterase</fullName>
    </submittedName>
    <submittedName>
        <fullName evidence="3">Glycerophosphoryl diester phosphodiesterase</fullName>
        <ecNumber evidence="3">3.1.4.46</ecNumber>
    </submittedName>
</protein>
<keyword evidence="3" id="KW-0378">Hydrolase</keyword>
<feature type="domain" description="GP-PDE" evidence="1">
    <location>
        <begin position="45"/>
        <end position="330"/>
    </location>
</feature>
<proteinExistence type="predicted"/>
<evidence type="ECO:0000313" key="2">
    <source>
        <dbReference type="EMBL" id="KGJ79408.1"/>
    </source>
</evidence>
<gene>
    <name evidence="3" type="ORF">BJ997_000418</name>
    <name evidence="2" type="ORF">GY21_05180</name>
</gene>
<dbReference type="Gene3D" id="3.20.20.190">
    <property type="entry name" value="Phosphatidylinositol (PI) phosphodiesterase"/>
    <property type="match status" value="1"/>
</dbReference>
<reference evidence="3 5" key="2">
    <citation type="submission" date="2020-08" db="EMBL/GenBank/DDBJ databases">
        <title>Sequencing the genomes of 1000 actinobacteria strains.</title>
        <authorList>
            <person name="Klenk H.-P."/>
        </authorList>
    </citation>
    <scope>NUCLEOTIDE SEQUENCE [LARGE SCALE GENOMIC DNA]</scope>
    <source>
        <strain evidence="3 5">DSM 21065</strain>
    </source>
</reference>
<sequence>MLTRFTLAAAGGIVLTLVGAVSFVSADSLGAGRAPDAAAAASGAFDLQSHRGGRGEITENTLAAFSHSLDLGVTTLELDTHLTADGAVVVWHDNLLTAGKCRDTAPLWVGDPAFPYVDAPVRALTLGQIQTLDCGYRQLGGYPEQTHQPGSAVPELAEVLDLVAERGASDVRLSIETKVIEPGEATMYELTRAVVTAVRAAGLSERAGLQSFDWAALDLAQRLDPQLRLTALSRGDAWLQRGRPGASPHLGGLDIDDHGGSLARAAAFRGYDAISPAHATVTAQMVTDAHGLGLAVIPWTVSDPDLMHTLMDLGVDGLVTDHPTRLRAVMQARGLPLPG</sequence>
<evidence type="ECO:0000259" key="1">
    <source>
        <dbReference type="PROSITE" id="PS51704"/>
    </source>
</evidence>
<keyword evidence="4" id="KW-1185">Reference proteome</keyword>
<comment type="caution">
    <text evidence="2">The sequence shown here is derived from an EMBL/GenBank/DDBJ whole genome shotgun (WGS) entry which is preliminary data.</text>
</comment>
<dbReference type="PANTHER" id="PTHR46211">
    <property type="entry name" value="GLYCEROPHOSPHORYL DIESTER PHOSPHODIESTERASE"/>
    <property type="match status" value="1"/>
</dbReference>
<dbReference type="InterPro" id="IPR017946">
    <property type="entry name" value="PLC-like_Pdiesterase_TIM-brl"/>
</dbReference>
<name>A0A099JPM1_9MICO</name>
<dbReference type="OrthoDB" id="9758957at2"/>
<dbReference type="SUPFAM" id="SSF51695">
    <property type="entry name" value="PLC-like phosphodiesterases"/>
    <property type="match status" value="1"/>
</dbReference>
<organism evidence="2 4">
    <name type="scientific">Cryobacterium roopkundense</name>
    <dbReference type="NCBI Taxonomy" id="1001240"/>
    <lineage>
        <taxon>Bacteria</taxon>
        <taxon>Bacillati</taxon>
        <taxon>Actinomycetota</taxon>
        <taxon>Actinomycetes</taxon>
        <taxon>Micrococcales</taxon>
        <taxon>Microbacteriaceae</taxon>
        <taxon>Cryobacterium</taxon>
    </lineage>
</organism>
<dbReference type="GO" id="GO:0008889">
    <property type="term" value="F:glycerophosphodiester phosphodiesterase activity"/>
    <property type="evidence" value="ECO:0007669"/>
    <property type="project" value="UniProtKB-EC"/>
</dbReference>
<reference evidence="2 4" key="1">
    <citation type="submission" date="2014-08" db="EMBL/GenBank/DDBJ databases">
        <authorList>
            <person name="Sisinthy S."/>
        </authorList>
    </citation>
    <scope>NUCLEOTIDE SEQUENCE [LARGE SCALE GENOMIC DNA]</scope>
    <source>
        <strain evidence="2 4">RuG17</strain>
    </source>
</reference>
<evidence type="ECO:0000313" key="5">
    <source>
        <dbReference type="Proteomes" id="UP000561726"/>
    </source>
</evidence>
<dbReference type="AlphaFoldDB" id="A0A099JPM1"/>
<dbReference type="Proteomes" id="UP000029864">
    <property type="component" value="Unassembled WGS sequence"/>
</dbReference>
<dbReference type="InterPro" id="IPR030395">
    <property type="entry name" value="GP_PDE_dom"/>
</dbReference>
<dbReference type="GO" id="GO:0006629">
    <property type="term" value="P:lipid metabolic process"/>
    <property type="evidence" value="ECO:0007669"/>
    <property type="project" value="InterPro"/>
</dbReference>
<dbReference type="PANTHER" id="PTHR46211:SF14">
    <property type="entry name" value="GLYCEROPHOSPHODIESTER PHOSPHODIESTERASE"/>
    <property type="match status" value="1"/>
</dbReference>
<dbReference type="PROSITE" id="PS51704">
    <property type="entry name" value="GP_PDE"/>
    <property type="match status" value="1"/>
</dbReference>
<dbReference type="Proteomes" id="UP000561726">
    <property type="component" value="Unassembled WGS sequence"/>
</dbReference>
<dbReference type="EMBL" id="JACHBQ010000001">
    <property type="protein sequence ID" value="MBB5639870.1"/>
    <property type="molecule type" value="Genomic_DNA"/>
</dbReference>
<dbReference type="Pfam" id="PF03009">
    <property type="entry name" value="GDPD"/>
    <property type="match status" value="1"/>
</dbReference>
<dbReference type="STRING" id="1001240.GY21_05180"/>
<dbReference type="EC" id="3.1.4.46" evidence="3"/>
<accession>A0A099JPM1</accession>